<evidence type="ECO:0000313" key="5">
    <source>
        <dbReference type="Proteomes" id="UP000317122"/>
    </source>
</evidence>
<dbReference type="CDD" id="cd06558">
    <property type="entry name" value="crotonase-like"/>
    <property type="match status" value="1"/>
</dbReference>
<gene>
    <name evidence="4" type="ORF">IQ26_05785</name>
</gene>
<dbReference type="Pfam" id="PF00378">
    <property type="entry name" value="ECH_1"/>
    <property type="match status" value="1"/>
</dbReference>
<protein>
    <submittedName>
        <fullName evidence="4">Crotonobetainyl-CoA hydratase</fullName>
    </submittedName>
</protein>
<evidence type="ECO:0000256" key="3">
    <source>
        <dbReference type="RuleBase" id="RU003707"/>
    </source>
</evidence>
<name>A0A562N3Q7_9HYPH</name>
<dbReference type="EMBL" id="VLKT01000046">
    <property type="protein sequence ID" value="TWI26829.1"/>
    <property type="molecule type" value="Genomic_DNA"/>
</dbReference>
<dbReference type="PANTHER" id="PTHR11941">
    <property type="entry name" value="ENOYL-COA HYDRATASE-RELATED"/>
    <property type="match status" value="1"/>
</dbReference>
<dbReference type="OrthoDB" id="9775794at2"/>
<comment type="caution">
    <text evidence="4">The sequence shown here is derived from an EMBL/GenBank/DDBJ whole genome shotgun (WGS) entry which is preliminary data.</text>
</comment>
<dbReference type="InterPro" id="IPR001753">
    <property type="entry name" value="Enoyl-CoA_hydra/iso"/>
</dbReference>
<evidence type="ECO:0000313" key="4">
    <source>
        <dbReference type="EMBL" id="TWI26829.1"/>
    </source>
</evidence>
<accession>A0A562N3Q7</accession>
<dbReference type="RefSeq" id="WP_145721751.1">
    <property type="nucleotide sequence ID" value="NZ_BSPF01000114.1"/>
</dbReference>
<keyword evidence="2" id="KW-0456">Lyase</keyword>
<evidence type="ECO:0000256" key="2">
    <source>
        <dbReference type="ARBA" id="ARBA00023239"/>
    </source>
</evidence>
<dbReference type="GO" id="GO:0006635">
    <property type="term" value="P:fatty acid beta-oxidation"/>
    <property type="evidence" value="ECO:0007669"/>
    <property type="project" value="TreeGrafter"/>
</dbReference>
<dbReference type="SUPFAM" id="SSF52096">
    <property type="entry name" value="ClpP/crotonase"/>
    <property type="match status" value="1"/>
</dbReference>
<dbReference type="InterPro" id="IPR029045">
    <property type="entry name" value="ClpP/crotonase-like_dom_sf"/>
</dbReference>
<sequence>MNRDVRVKTDGAIMEITFARPPVNAISRAASGELFEAFREFNNDDKLLVAIITGDGSRVFSAGWDLKEYAASSDKPFTGDFDLGPGGLGGFTEFWDLKKPVIAAVNGSAVGGGFEMAMAADIVIAAEHVEFWLPEMELGFVPDAGAVQRLPKLLPTNVAADLLFTGRRMSATEAKRWGFVRDVTSTAQLMPKAYEIANAISSGAPLALQALKECLAEMSALSVRDSFAKTHAGWKGEAGMPIFEKTIRSEDFKEGPRAFAEKRRPVWQGR</sequence>
<dbReference type="AlphaFoldDB" id="A0A562N3Q7"/>
<dbReference type="PANTHER" id="PTHR11941:SF54">
    <property type="entry name" value="ENOYL-COA HYDRATASE, MITOCHONDRIAL"/>
    <property type="match status" value="1"/>
</dbReference>
<dbReference type="InterPro" id="IPR014748">
    <property type="entry name" value="Enoyl-CoA_hydra_C"/>
</dbReference>
<dbReference type="GO" id="GO:0016829">
    <property type="term" value="F:lyase activity"/>
    <property type="evidence" value="ECO:0007669"/>
    <property type="project" value="UniProtKB-KW"/>
</dbReference>
<dbReference type="Proteomes" id="UP000317122">
    <property type="component" value="Unassembled WGS sequence"/>
</dbReference>
<dbReference type="Gene3D" id="3.90.226.10">
    <property type="entry name" value="2-enoyl-CoA Hydratase, Chain A, domain 1"/>
    <property type="match status" value="1"/>
</dbReference>
<keyword evidence="5" id="KW-1185">Reference proteome</keyword>
<comment type="similarity">
    <text evidence="1 3">Belongs to the enoyl-CoA hydratase/isomerase family.</text>
</comment>
<evidence type="ECO:0000256" key="1">
    <source>
        <dbReference type="ARBA" id="ARBA00005254"/>
    </source>
</evidence>
<reference evidence="4 5" key="1">
    <citation type="journal article" date="2015" name="Stand. Genomic Sci.">
        <title>Genomic Encyclopedia of Bacterial and Archaeal Type Strains, Phase III: the genomes of soil and plant-associated and newly described type strains.</title>
        <authorList>
            <person name="Whitman W.B."/>
            <person name="Woyke T."/>
            <person name="Klenk H.P."/>
            <person name="Zhou Y."/>
            <person name="Lilburn T.G."/>
            <person name="Beck B.J."/>
            <person name="De Vos P."/>
            <person name="Vandamme P."/>
            <person name="Eisen J.A."/>
            <person name="Garrity G."/>
            <person name="Hugenholtz P."/>
            <person name="Kyrpides N.C."/>
        </authorList>
    </citation>
    <scope>NUCLEOTIDE SEQUENCE [LARGE SCALE GENOMIC DNA]</scope>
    <source>
        <strain evidence="4 5">CGMCC 1.2546</strain>
    </source>
</reference>
<organism evidence="4 5">
    <name type="scientific">Mesorhizobium tianshanense</name>
    <dbReference type="NCBI Taxonomy" id="39844"/>
    <lineage>
        <taxon>Bacteria</taxon>
        <taxon>Pseudomonadati</taxon>
        <taxon>Pseudomonadota</taxon>
        <taxon>Alphaproteobacteria</taxon>
        <taxon>Hyphomicrobiales</taxon>
        <taxon>Phyllobacteriaceae</taxon>
        <taxon>Mesorhizobium</taxon>
    </lineage>
</organism>
<dbReference type="Gene3D" id="1.10.12.10">
    <property type="entry name" value="Lyase 2-enoyl-coa Hydratase, Chain A, domain 2"/>
    <property type="match status" value="1"/>
</dbReference>
<dbReference type="InterPro" id="IPR018376">
    <property type="entry name" value="Enoyl-CoA_hyd/isom_CS"/>
</dbReference>
<proteinExistence type="inferred from homology"/>
<dbReference type="PROSITE" id="PS00166">
    <property type="entry name" value="ENOYL_COA_HYDRATASE"/>
    <property type="match status" value="1"/>
</dbReference>
<dbReference type="FunFam" id="3.90.226.10:FF:000009">
    <property type="entry name" value="Carnitinyl-CoA dehydratase"/>
    <property type="match status" value="1"/>
</dbReference>